<dbReference type="InterPro" id="IPR011701">
    <property type="entry name" value="MFS"/>
</dbReference>
<feature type="transmembrane region" description="Helical" evidence="6">
    <location>
        <begin position="352"/>
        <end position="372"/>
    </location>
</feature>
<sequence>MDPQAPTLRTWLGLWVLAAALAVIVIDGTIVGVALPTIIDDLGLGLTGGQWVNSLYSVVFAALLLTFGRLGDRYGRRRMLLIGMALFIAGSILGGLATGPAPLISGRAIQGVGGAMILPATLSTVNATFRGPHRATAFGIWGAVMAGAAALGPLVGGWLTHVADWRWVFWVNLPLGLAVMAAAWRVVPETRSQHSTPLEPFGPLLSAIGFGSLIFGLIEGTDLGWWRPRQELRVGNLTWGLDAPVSPAPVAILVGLAVLVWFVLREHRRRDLPHLVTLSLFRIPTFATGNLTAALVQVGEYILIFVLPIHLVTGMGADPLTAGLVLMAMALGAFVSGGAARFLAMRLSTRRVVQLGLALEVVGLAATAVAIQRAASPLWLTAAMLPYGIGLGLAAAQLTSLVLHDVPIDTSGQGSALQSTIRQVGAAIGSAVGGTVMGAVLAGTPIGEASPDGLAHASSVAMWLGTGTLVVAFLTVPRAAMQGSRSSDASTHVE</sequence>
<evidence type="ECO:0000313" key="9">
    <source>
        <dbReference type="Proteomes" id="UP000280935"/>
    </source>
</evidence>
<dbReference type="InterPro" id="IPR036259">
    <property type="entry name" value="MFS_trans_sf"/>
</dbReference>
<comment type="caution">
    <text evidence="8">The sequence shown here is derived from an EMBL/GenBank/DDBJ whole genome shotgun (WGS) entry which is preliminary data.</text>
</comment>
<feature type="transmembrane region" description="Helical" evidence="6">
    <location>
        <begin position="454"/>
        <end position="476"/>
    </location>
</feature>
<evidence type="ECO:0000256" key="5">
    <source>
        <dbReference type="ARBA" id="ARBA00023136"/>
    </source>
</evidence>
<feature type="transmembrane region" description="Helical" evidence="6">
    <location>
        <begin position="51"/>
        <end position="67"/>
    </location>
</feature>
<gene>
    <name evidence="8" type="ORF">EII35_08715</name>
</gene>
<evidence type="ECO:0000256" key="6">
    <source>
        <dbReference type="SAM" id="Phobius"/>
    </source>
</evidence>
<feature type="transmembrane region" description="Helical" evidence="6">
    <location>
        <begin position="198"/>
        <end position="218"/>
    </location>
</feature>
<feature type="transmembrane region" description="Helical" evidence="6">
    <location>
        <begin position="245"/>
        <end position="264"/>
    </location>
</feature>
<accession>A0A3P1WTK1</accession>
<dbReference type="GO" id="GO:0022857">
    <property type="term" value="F:transmembrane transporter activity"/>
    <property type="evidence" value="ECO:0007669"/>
    <property type="project" value="InterPro"/>
</dbReference>
<dbReference type="PROSITE" id="PS50850">
    <property type="entry name" value="MFS"/>
    <property type="match status" value="1"/>
</dbReference>
<feature type="transmembrane region" description="Helical" evidence="6">
    <location>
        <begin position="79"/>
        <end position="97"/>
    </location>
</feature>
<dbReference type="CDD" id="cd17321">
    <property type="entry name" value="MFS_MMR_MDR_like"/>
    <property type="match status" value="1"/>
</dbReference>
<feature type="transmembrane region" description="Helical" evidence="6">
    <location>
        <begin position="136"/>
        <end position="155"/>
    </location>
</feature>
<keyword evidence="5 6" id="KW-0472">Membrane</keyword>
<feature type="transmembrane region" description="Helical" evidence="6">
    <location>
        <begin position="285"/>
        <end position="308"/>
    </location>
</feature>
<feature type="transmembrane region" description="Helical" evidence="6">
    <location>
        <begin position="378"/>
        <end position="403"/>
    </location>
</feature>
<dbReference type="Proteomes" id="UP000280935">
    <property type="component" value="Unassembled WGS sequence"/>
</dbReference>
<feature type="domain" description="Major facilitator superfamily (MFS) profile" evidence="7">
    <location>
        <begin position="13"/>
        <end position="484"/>
    </location>
</feature>
<evidence type="ECO:0000259" key="7">
    <source>
        <dbReference type="PROSITE" id="PS50850"/>
    </source>
</evidence>
<evidence type="ECO:0000256" key="3">
    <source>
        <dbReference type="ARBA" id="ARBA00022692"/>
    </source>
</evidence>
<dbReference type="GO" id="GO:0005886">
    <property type="term" value="C:plasma membrane"/>
    <property type="evidence" value="ECO:0007669"/>
    <property type="project" value="UniProtKB-SubCell"/>
</dbReference>
<dbReference type="InterPro" id="IPR020846">
    <property type="entry name" value="MFS_dom"/>
</dbReference>
<evidence type="ECO:0000256" key="4">
    <source>
        <dbReference type="ARBA" id="ARBA00022989"/>
    </source>
</evidence>
<name>A0A3P1WTK1_9ACTN</name>
<dbReference type="Gene3D" id="1.20.1720.10">
    <property type="entry name" value="Multidrug resistance protein D"/>
    <property type="match status" value="2"/>
</dbReference>
<evidence type="ECO:0000256" key="1">
    <source>
        <dbReference type="ARBA" id="ARBA00004651"/>
    </source>
</evidence>
<feature type="transmembrane region" description="Helical" evidence="6">
    <location>
        <begin position="320"/>
        <end position="340"/>
    </location>
</feature>
<organism evidence="8 9">
    <name type="scientific">Arachnia propionica</name>
    <dbReference type="NCBI Taxonomy" id="1750"/>
    <lineage>
        <taxon>Bacteria</taxon>
        <taxon>Bacillati</taxon>
        <taxon>Actinomycetota</taxon>
        <taxon>Actinomycetes</taxon>
        <taxon>Propionibacteriales</taxon>
        <taxon>Propionibacteriaceae</taxon>
        <taxon>Arachnia</taxon>
    </lineage>
</organism>
<feature type="transmembrane region" description="Helical" evidence="6">
    <location>
        <begin position="167"/>
        <end position="186"/>
    </location>
</feature>
<dbReference type="SUPFAM" id="SSF103473">
    <property type="entry name" value="MFS general substrate transporter"/>
    <property type="match status" value="1"/>
</dbReference>
<keyword evidence="4 6" id="KW-1133">Transmembrane helix</keyword>
<reference evidence="8 9" key="1">
    <citation type="submission" date="2018-11" db="EMBL/GenBank/DDBJ databases">
        <title>Genomes From Bacteria Associated with the Canine Oral Cavity: a Test Case for Automated Genome-Based Taxonomic Assignment.</title>
        <authorList>
            <person name="Coil D.A."/>
            <person name="Jospin G."/>
            <person name="Darling A.E."/>
            <person name="Wallis C."/>
            <person name="Davis I.J."/>
            <person name="Harris S."/>
            <person name="Eisen J.A."/>
            <person name="Holcombe L.J."/>
            <person name="O'Flynn C."/>
        </authorList>
    </citation>
    <scope>NUCLEOTIDE SEQUENCE [LARGE SCALE GENOMIC DNA]</scope>
    <source>
        <strain evidence="8 9">OH2822_COT-296</strain>
    </source>
</reference>
<evidence type="ECO:0000313" key="8">
    <source>
        <dbReference type="EMBL" id="RRD49336.1"/>
    </source>
</evidence>
<dbReference type="RefSeq" id="WP_125228080.1">
    <property type="nucleotide sequence ID" value="NZ_RQYT01000018.1"/>
</dbReference>
<feature type="transmembrane region" description="Helical" evidence="6">
    <location>
        <begin position="109"/>
        <end position="129"/>
    </location>
</feature>
<protein>
    <submittedName>
        <fullName evidence="8">MFS transporter</fullName>
    </submittedName>
</protein>
<keyword evidence="2" id="KW-0813">Transport</keyword>
<dbReference type="EMBL" id="RQYT01000018">
    <property type="protein sequence ID" value="RRD49336.1"/>
    <property type="molecule type" value="Genomic_DNA"/>
</dbReference>
<feature type="transmembrane region" description="Helical" evidence="6">
    <location>
        <begin position="12"/>
        <end position="39"/>
    </location>
</feature>
<dbReference type="PRINTS" id="PR01036">
    <property type="entry name" value="TCRTETB"/>
</dbReference>
<feature type="transmembrane region" description="Helical" evidence="6">
    <location>
        <begin position="424"/>
        <end position="442"/>
    </location>
</feature>
<dbReference type="PANTHER" id="PTHR42718:SF9">
    <property type="entry name" value="MAJOR FACILITATOR SUPERFAMILY MULTIDRUG TRANSPORTER MFSC"/>
    <property type="match status" value="1"/>
</dbReference>
<dbReference type="Pfam" id="PF07690">
    <property type="entry name" value="MFS_1"/>
    <property type="match status" value="1"/>
</dbReference>
<dbReference type="AlphaFoldDB" id="A0A3P1WTK1"/>
<proteinExistence type="predicted"/>
<dbReference type="PANTHER" id="PTHR42718">
    <property type="entry name" value="MAJOR FACILITATOR SUPERFAMILY MULTIDRUG TRANSPORTER MFSC"/>
    <property type="match status" value="1"/>
</dbReference>
<dbReference type="OrthoDB" id="4668943at2"/>
<comment type="subcellular location">
    <subcellularLocation>
        <location evidence="1">Cell membrane</location>
        <topology evidence="1">Multi-pass membrane protein</topology>
    </subcellularLocation>
</comment>
<keyword evidence="3 6" id="KW-0812">Transmembrane</keyword>
<evidence type="ECO:0000256" key="2">
    <source>
        <dbReference type="ARBA" id="ARBA00022448"/>
    </source>
</evidence>